<evidence type="ECO:0000259" key="2">
    <source>
        <dbReference type="Pfam" id="PF05685"/>
    </source>
</evidence>
<gene>
    <name evidence="3" type="ORF">A9P98_11985</name>
</gene>
<evidence type="ECO:0000256" key="1">
    <source>
        <dbReference type="SAM" id="MobiDB-lite"/>
    </source>
</evidence>
<dbReference type="InterPro" id="IPR012296">
    <property type="entry name" value="Nuclease_put_TT1808"/>
</dbReference>
<proteinExistence type="predicted"/>
<reference evidence="3 4" key="1">
    <citation type="submission" date="2016-05" db="EMBL/GenBank/DDBJ databases">
        <title>First complete genome of the cyanobacterium Cylindrospermopsis raciborskii CS505, containing a circular chromosome and a single extrachromosomal element.</title>
        <authorList>
            <person name="Fuentes J."/>
            <person name="Tamames J."/>
            <person name="Allen E."/>
            <person name="Plominski A."/>
            <person name="Vasquez M."/>
        </authorList>
    </citation>
    <scope>NUCLEOTIDE SEQUENCE [LARGE SCALE GENOMIC DNA]</scope>
    <source>
        <strain evidence="3 4">CS505</strain>
    </source>
</reference>
<comment type="caution">
    <text evidence="3">The sequence shown here is derived from an EMBL/GenBank/DDBJ whole genome shotgun (WGS) entry which is preliminary data.</text>
</comment>
<dbReference type="CDD" id="cd06260">
    <property type="entry name" value="DUF820-like"/>
    <property type="match status" value="1"/>
</dbReference>
<organism evidence="3 4">
    <name type="scientific">Cylindrospermopsis raciborskii CS-505</name>
    <dbReference type="NCBI Taxonomy" id="533240"/>
    <lineage>
        <taxon>Bacteria</taxon>
        <taxon>Bacillati</taxon>
        <taxon>Cyanobacteriota</taxon>
        <taxon>Cyanophyceae</taxon>
        <taxon>Nostocales</taxon>
        <taxon>Aphanizomenonaceae</taxon>
        <taxon>Cylindrospermopsis</taxon>
    </lineage>
</organism>
<evidence type="ECO:0000313" key="3">
    <source>
        <dbReference type="EMBL" id="OBU76940.1"/>
    </source>
</evidence>
<dbReference type="Pfam" id="PF05685">
    <property type="entry name" value="Uma2"/>
    <property type="match status" value="1"/>
</dbReference>
<dbReference type="InterPro" id="IPR008538">
    <property type="entry name" value="Uma2"/>
</dbReference>
<dbReference type="InterPro" id="IPR011335">
    <property type="entry name" value="Restrct_endonuc-II-like"/>
</dbReference>
<feature type="region of interest" description="Disordered" evidence="1">
    <location>
        <begin position="270"/>
        <end position="289"/>
    </location>
</feature>
<sequence length="322" mass="38211">MVRQVPPKTQLGVVKSNKNQLGETEIVYPESDGEPMADNTRQFTWIVKIKENLEILFKCNADVFVAGDLFWYPVEGSNKIKLAPDTMVVFGRPKGHRGSYRQWEEDNIPPQVVFEILSPGNTQDEMDKKKLFYLKHGVEEYYVYDPDRISLEVSIRENNSFKEIKDVSVWTSPRLNIRFDMTGDELVIYYPDGGRFLSPVELSNYAEQENQRAEQERLLKEQERFLKEQENQRAEQERLLKEQERFLKEQETQRAERERLLKEQERFLKEQETQRAEREKLLKEQETQRAEQERLLKEQEQLKYQTLLAQLKAKGIDISTLE</sequence>
<feature type="domain" description="Putative restriction endonuclease" evidence="2">
    <location>
        <begin position="62"/>
        <end position="159"/>
    </location>
</feature>
<dbReference type="SUPFAM" id="SSF52980">
    <property type="entry name" value="Restriction endonuclease-like"/>
    <property type="match status" value="1"/>
</dbReference>
<protein>
    <recommendedName>
        <fullName evidence="2">Putative restriction endonuclease domain-containing protein</fullName>
    </recommendedName>
</protein>
<dbReference type="AlphaFoldDB" id="A0A853MBZ3"/>
<evidence type="ECO:0000313" key="4">
    <source>
        <dbReference type="Proteomes" id="UP000093903"/>
    </source>
</evidence>
<dbReference type="PANTHER" id="PTHR33352">
    <property type="entry name" value="SLR1095 PROTEIN"/>
    <property type="match status" value="1"/>
</dbReference>
<dbReference type="Proteomes" id="UP000093903">
    <property type="component" value="Unassembled WGS sequence"/>
</dbReference>
<dbReference type="PANTHER" id="PTHR33352:SF2">
    <property type="entry name" value="SLL0995 PROTEIN"/>
    <property type="match status" value="1"/>
</dbReference>
<name>A0A853MBZ3_9CYAN</name>
<dbReference type="RefSeq" id="WP_040010258.1">
    <property type="nucleotide sequence ID" value="NZ_ACYA01000087.1"/>
</dbReference>
<dbReference type="Gene3D" id="3.90.1570.10">
    <property type="entry name" value="tt1808, chain A"/>
    <property type="match status" value="1"/>
</dbReference>
<accession>A0A853MBZ3</accession>
<dbReference type="EMBL" id="LYXA01000001">
    <property type="protein sequence ID" value="OBU76940.1"/>
    <property type="molecule type" value="Genomic_DNA"/>
</dbReference>